<proteinExistence type="predicted"/>
<name>A0A1I7B1H6_9HYPH</name>
<accession>A0A1I7B1H6</accession>
<dbReference type="AlphaFoldDB" id="A0A1I7B1H6"/>
<gene>
    <name evidence="1" type="ORF">SAMN05444141_103544</name>
</gene>
<dbReference type="Proteomes" id="UP000183371">
    <property type="component" value="Unassembled WGS sequence"/>
</dbReference>
<organism evidence="1 2">
    <name type="scientific">Pseudovibrio denitrificans</name>
    <dbReference type="NCBI Taxonomy" id="258256"/>
    <lineage>
        <taxon>Bacteria</taxon>
        <taxon>Pseudomonadati</taxon>
        <taxon>Pseudomonadota</taxon>
        <taxon>Alphaproteobacteria</taxon>
        <taxon>Hyphomicrobiales</taxon>
        <taxon>Stappiaceae</taxon>
        <taxon>Pseudovibrio</taxon>
    </lineage>
</organism>
<keyword evidence="2" id="KW-1185">Reference proteome</keyword>
<dbReference type="EMBL" id="FPBD01000003">
    <property type="protein sequence ID" value="SFT81053.1"/>
    <property type="molecule type" value="Genomic_DNA"/>
</dbReference>
<evidence type="ECO:0000313" key="2">
    <source>
        <dbReference type="Proteomes" id="UP000183371"/>
    </source>
</evidence>
<evidence type="ECO:0000313" key="1">
    <source>
        <dbReference type="EMBL" id="SFT81053.1"/>
    </source>
</evidence>
<sequence length="65" mass="7364">MQICAVSVQVIKAAMGKQPALVCRLLFYWDLASLSRFDITEELVDFVAEVICFRAELLRGDEDLL</sequence>
<reference evidence="2" key="1">
    <citation type="submission" date="2016-10" db="EMBL/GenBank/DDBJ databases">
        <authorList>
            <person name="Varghese N."/>
            <person name="Submissions S."/>
        </authorList>
    </citation>
    <scope>NUCLEOTIDE SEQUENCE [LARGE SCALE GENOMIC DNA]</scope>
    <source>
        <strain evidence="2">DSM 17465</strain>
    </source>
</reference>
<protein>
    <submittedName>
        <fullName evidence="1">Uncharacterized protein</fullName>
    </submittedName>
</protein>